<dbReference type="EMBL" id="CM031818">
    <property type="protein sequence ID" value="KAG6639919.1"/>
    <property type="molecule type" value="Genomic_DNA"/>
</dbReference>
<evidence type="ECO:0000313" key="2">
    <source>
        <dbReference type="Proteomes" id="UP000811609"/>
    </source>
</evidence>
<dbReference type="Proteomes" id="UP000811609">
    <property type="component" value="Chromosome 10"/>
</dbReference>
<accession>A0A8T1P7I4</accession>
<protein>
    <submittedName>
        <fullName evidence="1">Uncharacterized protein</fullName>
    </submittedName>
</protein>
<organism evidence="1 2">
    <name type="scientific">Carya illinoinensis</name>
    <name type="common">Pecan</name>
    <dbReference type="NCBI Taxonomy" id="32201"/>
    <lineage>
        <taxon>Eukaryota</taxon>
        <taxon>Viridiplantae</taxon>
        <taxon>Streptophyta</taxon>
        <taxon>Embryophyta</taxon>
        <taxon>Tracheophyta</taxon>
        <taxon>Spermatophyta</taxon>
        <taxon>Magnoliopsida</taxon>
        <taxon>eudicotyledons</taxon>
        <taxon>Gunneridae</taxon>
        <taxon>Pentapetalae</taxon>
        <taxon>rosids</taxon>
        <taxon>fabids</taxon>
        <taxon>Fagales</taxon>
        <taxon>Juglandaceae</taxon>
        <taxon>Carya</taxon>
    </lineage>
</organism>
<comment type="caution">
    <text evidence="1">The sequence shown here is derived from an EMBL/GenBank/DDBJ whole genome shotgun (WGS) entry which is preliminary data.</text>
</comment>
<evidence type="ECO:0000313" key="1">
    <source>
        <dbReference type="EMBL" id="KAG6639919.1"/>
    </source>
</evidence>
<sequence>MGAPNLESFQITVWYSTLHAVPDFMGALFVSRGSGWPLKSSSYEGDTLLFLCYPSSVPCGMHCGLGARHLTSSKGLPIRLSNIPCNKDRFSSICTHKFLPLAYKYSMGSAESTDFSQHLNLVTSPDKLDIVGCAFKFSSPDSTSIFYCYRKLYELC</sequence>
<gene>
    <name evidence="1" type="ORF">CIPAW_10G135400</name>
</gene>
<reference evidence="1" key="1">
    <citation type="submission" date="2020-12" db="EMBL/GenBank/DDBJ databases">
        <title>WGS assembly of Carya illinoinensis cv. Pawnee.</title>
        <authorList>
            <person name="Platts A."/>
            <person name="Shu S."/>
            <person name="Wright S."/>
            <person name="Barry K."/>
            <person name="Edger P."/>
            <person name="Pires J.C."/>
            <person name="Schmutz J."/>
        </authorList>
    </citation>
    <scope>NUCLEOTIDE SEQUENCE</scope>
    <source>
        <tissue evidence="1">Leaf</tissue>
    </source>
</reference>
<name>A0A8T1P7I4_CARIL</name>
<proteinExistence type="predicted"/>
<keyword evidence="2" id="KW-1185">Reference proteome</keyword>
<dbReference type="AlphaFoldDB" id="A0A8T1P7I4"/>